<dbReference type="Proteomes" id="UP000576645">
    <property type="component" value="Unassembled WGS sequence"/>
</dbReference>
<evidence type="ECO:0000313" key="3">
    <source>
        <dbReference type="Proteomes" id="UP000576645"/>
    </source>
</evidence>
<sequence length="265" mass="29862">MCAEFLLCLLITIEYLNVKINREAASKIETCFRVLKVTQYSLLRNGTYLATHPHFGPTIVKFAHSVAAKQQLKTEAEFLHHHSSPYWPKYLDYGSDMGMDWLMLEFFESLSIDYSQLDHSLKKEITSNAEQALIALHGTGYIHGDIKPSNLIVTPCYRTILVDMGSILPIGSSYEQQTSPSLSPMFSALNPNLRTGEISPQNDFFSLAISLQTMWEHHPFSEQSLIEFIKTEKLPILGSLSSCYQILVAQQVKRARQLALASDTG</sequence>
<dbReference type="PANTHER" id="PTHR48011:SF4">
    <property type="entry name" value="MITOGEN-ACTIVATED PROTEIN KINASE KINASE KINASE 19"/>
    <property type="match status" value="1"/>
</dbReference>
<dbReference type="GO" id="GO:0004672">
    <property type="term" value="F:protein kinase activity"/>
    <property type="evidence" value="ECO:0007669"/>
    <property type="project" value="InterPro"/>
</dbReference>
<evidence type="ECO:0000313" key="2">
    <source>
        <dbReference type="EMBL" id="NOJ24648.1"/>
    </source>
</evidence>
<name>A0AAP6ZU78_9VIBR</name>
<dbReference type="InterPro" id="IPR008271">
    <property type="entry name" value="Ser/Thr_kinase_AS"/>
</dbReference>
<proteinExistence type="predicted"/>
<dbReference type="InterPro" id="IPR000719">
    <property type="entry name" value="Prot_kinase_dom"/>
</dbReference>
<dbReference type="PROSITE" id="PS50011">
    <property type="entry name" value="PROTEIN_KINASE_DOM"/>
    <property type="match status" value="1"/>
</dbReference>
<dbReference type="InterPro" id="IPR052751">
    <property type="entry name" value="Plant_MAPKKK"/>
</dbReference>
<organism evidence="2 3">
    <name type="scientific">Vibrio coralliilyticus</name>
    <dbReference type="NCBI Taxonomy" id="190893"/>
    <lineage>
        <taxon>Bacteria</taxon>
        <taxon>Pseudomonadati</taxon>
        <taxon>Pseudomonadota</taxon>
        <taxon>Gammaproteobacteria</taxon>
        <taxon>Vibrionales</taxon>
        <taxon>Vibrionaceae</taxon>
        <taxon>Vibrio</taxon>
    </lineage>
</organism>
<dbReference type="SMART" id="SM00220">
    <property type="entry name" value="S_TKc"/>
    <property type="match status" value="1"/>
</dbReference>
<dbReference type="GO" id="GO:0005524">
    <property type="term" value="F:ATP binding"/>
    <property type="evidence" value="ECO:0007669"/>
    <property type="project" value="InterPro"/>
</dbReference>
<evidence type="ECO:0000259" key="1">
    <source>
        <dbReference type="PROSITE" id="PS50011"/>
    </source>
</evidence>
<feature type="domain" description="Protein kinase" evidence="1">
    <location>
        <begin position="1"/>
        <end position="265"/>
    </location>
</feature>
<dbReference type="EMBL" id="VTXP01000010">
    <property type="protein sequence ID" value="NOJ24648.1"/>
    <property type="molecule type" value="Genomic_DNA"/>
</dbReference>
<gene>
    <name evidence="2" type="ORF">F0238_18120</name>
</gene>
<dbReference type="Pfam" id="PF00069">
    <property type="entry name" value="Pkinase"/>
    <property type="match status" value="1"/>
</dbReference>
<dbReference type="Gene3D" id="1.10.510.10">
    <property type="entry name" value="Transferase(Phosphotransferase) domain 1"/>
    <property type="match status" value="1"/>
</dbReference>
<dbReference type="GO" id="GO:0007165">
    <property type="term" value="P:signal transduction"/>
    <property type="evidence" value="ECO:0007669"/>
    <property type="project" value="TreeGrafter"/>
</dbReference>
<protein>
    <recommendedName>
        <fullName evidence="1">Protein kinase domain-containing protein</fullName>
    </recommendedName>
</protein>
<reference evidence="2 3" key="1">
    <citation type="submission" date="2019-09" db="EMBL/GenBank/DDBJ databases">
        <title>Draft genome sequencing and comparative genomics of hatchery-associated Vibrios.</title>
        <authorList>
            <person name="Kehlet-Delgado H."/>
            <person name="Mueller R.S."/>
        </authorList>
    </citation>
    <scope>NUCLEOTIDE SEQUENCE [LARGE SCALE GENOMIC DNA]</scope>
    <source>
        <strain evidence="2 3">09-121-3</strain>
    </source>
</reference>
<dbReference type="InterPro" id="IPR011009">
    <property type="entry name" value="Kinase-like_dom_sf"/>
</dbReference>
<comment type="caution">
    <text evidence="2">The sequence shown here is derived from an EMBL/GenBank/DDBJ whole genome shotgun (WGS) entry which is preliminary data.</text>
</comment>
<dbReference type="SUPFAM" id="SSF56112">
    <property type="entry name" value="Protein kinase-like (PK-like)"/>
    <property type="match status" value="1"/>
</dbReference>
<accession>A0AAP6ZU78</accession>
<dbReference type="AlphaFoldDB" id="A0AAP6ZU78"/>
<dbReference type="PROSITE" id="PS00108">
    <property type="entry name" value="PROTEIN_KINASE_ST"/>
    <property type="match status" value="1"/>
</dbReference>
<dbReference type="PANTHER" id="PTHR48011">
    <property type="entry name" value="CCR4-NOT TRANSCRIPTIONAL COMPLEX SUBUNIT CAF120-RELATED"/>
    <property type="match status" value="1"/>
</dbReference>